<keyword evidence="5" id="KW-1185">Reference proteome</keyword>
<dbReference type="EMBL" id="BMMK01000029">
    <property type="protein sequence ID" value="GGM72752.1"/>
    <property type="molecule type" value="Genomic_DNA"/>
</dbReference>
<organism evidence="4 5">
    <name type="scientific">Longimycelium tulufanense</name>
    <dbReference type="NCBI Taxonomy" id="907463"/>
    <lineage>
        <taxon>Bacteria</taxon>
        <taxon>Bacillati</taxon>
        <taxon>Actinomycetota</taxon>
        <taxon>Actinomycetes</taxon>
        <taxon>Pseudonocardiales</taxon>
        <taxon>Pseudonocardiaceae</taxon>
        <taxon>Longimycelium</taxon>
    </lineage>
</organism>
<protein>
    <submittedName>
        <fullName evidence="4">Short chain dehydrogenase</fullName>
    </submittedName>
</protein>
<dbReference type="InterPro" id="IPR057326">
    <property type="entry name" value="KR_dom"/>
</dbReference>
<dbReference type="InterPro" id="IPR013120">
    <property type="entry name" value="FAR_NAD-bd"/>
</dbReference>
<evidence type="ECO:0000256" key="2">
    <source>
        <dbReference type="ARBA" id="ARBA00023002"/>
    </source>
</evidence>
<name>A0A8J3CC76_9PSEU</name>
<dbReference type="PRINTS" id="PR00080">
    <property type="entry name" value="SDRFAMILY"/>
</dbReference>
<evidence type="ECO:0000256" key="1">
    <source>
        <dbReference type="ARBA" id="ARBA00006484"/>
    </source>
</evidence>
<accession>A0A8J3CC76</accession>
<comment type="caution">
    <text evidence="4">The sequence shown here is derived from an EMBL/GenBank/DDBJ whole genome shotgun (WGS) entry which is preliminary data.</text>
</comment>
<dbReference type="InterPro" id="IPR057313">
    <property type="entry name" value="Maqu_2507-like"/>
</dbReference>
<sequence length="656" mass="72186">MTTYFVTGATGFLGRRLVARLLARPECERVYVLVRPGSRGRLARLARDWPTDAYTEVVGDLTEPGLGLTPEQRDTLSGVDHVVHLGALYDLTTGQDVNSRVNVDGTRHVVDLATTVRAGCLHHVSSVAVAGDHPGRFTERDFDLGQHLPSPYHATKFAAERIVRERGGVPWRVYRPSAVVGDSRTGEMDKIDGPYYFFPIVAQLARLGPIPRLTNRLPLVFPEIGATNIVPVDYVVEAMEHLIHAEHPSGSTFHLVNPEPQPLTEVYDAMARAAGAPRVRPTPRWISRAATGIARALARPVRAVTRLVDRRFPLGPRARRGVLTGMGIPVEVLPHLGFASTFDDTAARSALAGTGLRVPPFDEYVGVLWRYWAQNLNPNRFRRQHPDGPLVGRRVVITGASSGIGKATALAVAREGAIPLLVARRTEQLDQVRAEIEAEGGVAYTYPCDLTDGESVDALVKRLLAEHDGIDMLVNNAGRSIRRSLKLSRDRFHDFERTMAINYFAPVRLTLALMPHMARRRFGHVVNVTTQGTEVGSPRFTAYLASKAALEMFARVAAAELLGNGVTFTNVHMPLVRTPMSAPTRIYDAFPAHTPEEAAELVVRGLVKRPKRVRLLTGRLAQAAYAVAPRLMDFVLYLAFRALPESARPTGRPKRE</sequence>
<dbReference type="Proteomes" id="UP000637578">
    <property type="component" value="Unassembled WGS sequence"/>
</dbReference>
<dbReference type="Gene3D" id="3.40.50.720">
    <property type="entry name" value="NAD(P)-binding Rossmann-like Domain"/>
    <property type="match status" value="2"/>
</dbReference>
<keyword evidence="2" id="KW-0560">Oxidoreductase</keyword>
<dbReference type="Pfam" id="PF07993">
    <property type="entry name" value="NAD_binding_4"/>
    <property type="match status" value="1"/>
</dbReference>
<dbReference type="AlphaFoldDB" id="A0A8J3CC76"/>
<dbReference type="SMART" id="SM00822">
    <property type="entry name" value="PKS_KR"/>
    <property type="match status" value="1"/>
</dbReference>
<dbReference type="GO" id="GO:0016491">
    <property type="term" value="F:oxidoreductase activity"/>
    <property type="evidence" value="ECO:0007669"/>
    <property type="project" value="UniProtKB-KW"/>
</dbReference>
<comment type="similarity">
    <text evidence="1">Belongs to the short-chain dehydrogenases/reductases (SDR) family.</text>
</comment>
<dbReference type="SUPFAM" id="SSF51735">
    <property type="entry name" value="NAD(P)-binding Rossmann-fold domains"/>
    <property type="match status" value="2"/>
</dbReference>
<dbReference type="PANTHER" id="PTHR44196:SF1">
    <property type="entry name" value="DEHYDROGENASE_REDUCTASE SDR FAMILY MEMBER 7B"/>
    <property type="match status" value="1"/>
</dbReference>
<dbReference type="RefSeq" id="WP_189060793.1">
    <property type="nucleotide sequence ID" value="NZ_BMMK01000029.1"/>
</dbReference>
<feature type="domain" description="Ketoreductase" evidence="3">
    <location>
        <begin position="393"/>
        <end position="577"/>
    </location>
</feature>
<dbReference type="PRINTS" id="PR00081">
    <property type="entry name" value="GDHRDH"/>
</dbReference>
<dbReference type="Pfam" id="PF00106">
    <property type="entry name" value="adh_short"/>
    <property type="match status" value="1"/>
</dbReference>
<gene>
    <name evidence="4" type="ORF">GCM10012275_49250</name>
</gene>
<dbReference type="CDD" id="cd05263">
    <property type="entry name" value="MupV_like_SDR_e"/>
    <property type="match status" value="1"/>
</dbReference>
<dbReference type="InterPro" id="IPR036291">
    <property type="entry name" value="NAD(P)-bd_dom_sf"/>
</dbReference>
<dbReference type="InterPro" id="IPR002347">
    <property type="entry name" value="SDR_fam"/>
</dbReference>
<reference evidence="4" key="1">
    <citation type="journal article" date="2014" name="Int. J. Syst. Evol. Microbiol.">
        <title>Complete genome sequence of Corynebacterium casei LMG S-19264T (=DSM 44701T), isolated from a smear-ripened cheese.</title>
        <authorList>
            <consortium name="US DOE Joint Genome Institute (JGI-PGF)"/>
            <person name="Walter F."/>
            <person name="Albersmeier A."/>
            <person name="Kalinowski J."/>
            <person name="Ruckert C."/>
        </authorList>
    </citation>
    <scope>NUCLEOTIDE SEQUENCE</scope>
    <source>
        <strain evidence="4">CGMCC 4.5737</strain>
    </source>
</reference>
<dbReference type="GO" id="GO:0016020">
    <property type="term" value="C:membrane"/>
    <property type="evidence" value="ECO:0007669"/>
    <property type="project" value="TreeGrafter"/>
</dbReference>
<dbReference type="NCBIfam" id="NF005539">
    <property type="entry name" value="PRK07201.1"/>
    <property type="match status" value="1"/>
</dbReference>
<evidence type="ECO:0000259" key="3">
    <source>
        <dbReference type="SMART" id="SM00822"/>
    </source>
</evidence>
<dbReference type="PANTHER" id="PTHR44196">
    <property type="entry name" value="DEHYDROGENASE/REDUCTASE SDR FAMILY MEMBER 7B"/>
    <property type="match status" value="1"/>
</dbReference>
<proteinExistence type="inferred from homology"/>
<evidence type="ECO:0000313" key="5">
    <source>
        <dbReference type="Proteomes" id="UP000637578"/>
    </source>
</evidence>
<dbReference type="CDD" id="cd05233">
    <property type="entry name" value="SDR_c"/>
    <property type="match status" value="1"/>
</dbReference>
<evidence type="ECO:0000313" key="4">
    <source>
        <dbReference type="EMBL" id="GGM72752.1"/>
    </source>
</evidence>
<reference evidence="4" key="2">
    <citation type="submission" date="2020-09" db="EMBL/GenBank/DDBJ databases">
        <authorList>
            <person name="Sun Q."/>
            <person name="Zhou Y."/>
        </authorList>
    </citation>
    <scope>NUCLEOTIDE SEQUENCE</scope>
    <source>
        <strain evidence="4">CGMCC 4.5737</strain>
    </source>
</reference>